<evidence type="ECO:0000256" key="6">
    <source>
        <dbReference type="SAM" id="MobiDB-lite"/>
    </source>
</evidence>
<comment type="subcellular location">
    <subcellularLocation>
        <location evidence="1">Nucleus</location>
    </subcellularLocation>
</comment>
<sequence length="302" mass="33468">MFLIGLQKLGKGDWRGIARNYVTTRTPTQVASHAQKYFIRQSNATRRKRRSSLFDMVPDMVCLTLYSYAFSNILNTNVSTVSNTILFPCVLFCLSLCNWLKKIVLGFVIKFEIIILKFSLLFICQAMDPPPVPEEQVFLPNCQEAESEVASSLPSLNLSLSSECKPMETTHEEKVKEPDHEPVMGSNGFPPMIPGFFPAYLPYPFPVWPPSAGPMRELKGGEASHQQVLRPIPILRKEPVNVDALVGMSQLSLGDTERGHKEPSPLSLKLLGEPSRQSAFHPNAPAGEPDLSKGKSSAIQAV</sequence>
<evidence type="ECO:0000259" key="7">
    <source>
        <dbReference type="PROSITE" id="PS51294"/>
    </source>
</evidence>
<dbReference type="SUPFAM" id="SSF46689">
    <property type="entry name" value="Homeodomain-like"/>
    <property type="match status" value="1"/>
</dbReference>
<dbReference type="GO" id="GO:0005634">
    <property type="term" value="C:nucleus"/>
    <property type="evidence" value="ECO:0007669"/>
    <property type="project" value="UniProtKB-SubCell"/>
</dbReference>
<keyword evidence="3" id="KW-0238">DNA-binding</keyword>
<reference evidence="8" key="1">
    <citation type="submission" date="2012-12" db="EMBL/GenBank/DDBJ databases">
        <title>Cloning and differential expression of a plum single repeat-MYB, PdMYB3 in compatible and incompatible interactions during fungal infection.</title>
        <authorList>
            <person name="El-Kereamy A."/>
            <person name="Jayasankar S."/>
        </authorList>
    </citation>
    <scope>NUCLEOTIDE SEQUENCE</scope>
</reference>
<dbReference type="GO" id="GO:0003677">
    <property type="term" value="F:DNA binding"/>
    <property type="evidence" value="ECO:0007669"/>
    <property type="project" value="UniProtKB-KW"/>
</dbReference>
<keyword evidence="2" id="KW-0805">Transcription regulation</keyword>
<evidence type="ECO:0000256" key="4">
    <source>
        <dbReference type="ARBA" id="ARBA00023163"/>
    </source>
</evidence>
<dbReference type="GO" id="GO:0009739">
    <property type="term" value="P:response to gibberellin"/>
    <property type="evidence" value="ECO:0007669"/>
    <property type="project" value="TreeGrafter"/>
</dbReference>
<dbReference type="InterPro" id="IPR006447">
    <property type="entry name" value="Myb_dom_plants"/>
</dbReference>
<feature type="domain" description="HTH myb-type" evidence="7">
    <location>
        <begin position="1"/>
        <end position="42"/>
    </location>
</feature>
<evidence type="ECO:0000313" key="8">
    <source>
        <dbReference type="EMBL" id="AGN89001.1"/>
    </source>
</evidence>
<evidence type="ECO:0000256" key="3">
    <source>
        <dbReference type="ARBA" id="ARBA00023125"/>
    </source>
</evidence>
<dbReference type="PROSITE" id="PS51294">
    <property type="entry name" value="HTH_MYB"/>
    <property type="match status" value="1"/>
</dbReference>
<evidence type="ECO:0000256" key="1">
    <source>
        <dbReference type="ARBA" id="ARBA00004123"/>
    </source>
</evidence>
<dbReference type="PANTHER" id="PTHR44191:SF4">
    <property type="entry name" value="OS01G0187900 PROTEIN"/>
    <property type="match status" value="1"/>
</dbReference>
<keyword evidence="5" id="KW-0539">Nucleus</keyword>
<protein>
    <submittedName>
        <fullName evidence="8">MYB transcription factor 3</fullName>
    </submittedName>
</protein>
<dbReference type="GO" id="GO:0009723">
    <property type="term" value="P:response to ethylene"/>
    <property type="evidence" value="ECO:0007669"/>
    <property type="project" value="TreeGrafter"/>
</dbReference>
<dbReference type="CDD" id="cd00167">
    <property type="entry name" value="SANT"/>
    <property type="match status" value="1"/>
</dbReference>
<dbReference type="InterPro" id="IPR009057">
    <property type="entry name" value="Homeodomain-like_sf"/>
</dbReference>
<evidence type="ECO:0000256" key="5">
    <source>
        <dbReference type="ARBA" id="ARBA00023242"/>
    </source>
</evidence>
<gene>
    <name evidence="8" type="primary">MYB3</name>
</gene>
<proteinExistence type="evidence at transcript level"/>
<dbReference type="InterPro" id="IPR052245">
    <property type="entry name" value="Plant_Stress_Dev_TF"/>
</dbReference>
<dbReference type="GO" id="GO:0006355">
    <property type="term" value="P:regulation of DNA-templated transcription"/>
    <property type="evidence" value="ECO:0007669"/>
    <property type="project" value="UniProtKB-ARBA"/>
</dbReference>
<dbReference type="PANTHER" id="PTHR44191">
    <property type="entry name" value="TRANSCRIPTION FACTOR KUA1"/>
    <property type="match status" value="1"/>
</dbReference>
<dbReference type="Gene3D" id="1.10.10.60">
    <property type="entry name" value="Homeodomain-like"/>
    <property type="match status" value="1"/>
</dbReference>
<dbReference type="InterPro" id="IPR001005">
    <property type="entry name" value="SANT/Myb"/>
</dbReference>
<organism evidence="8">
    <name type="scientific">Prunus domestica</name>
    <name type="common">Garden plum</name>
    <dbReference type="NCBI Taxonomy" id="3758"/>
    <lineage>
        <taxon>Eukaryota</taxon>
        <taxon>Viridiplantae</taxon>
        <taxon>Streptophyta</taxon>
        <taxon>Embryophyta</taxon>
        <taxon>Tracheophyta</taxon>
        <taxon>Spermatophyta</taxon>
        <taxon>Magnoliopsida</taxon>
        <taxon>eudicotyledons</taxon>
        <taxon>Gunneridae</taxon>
        <taxon>Pentapetalae</taxon>
        <taxon>rosids</taxon>
        <taxon>fabids</taxon>
        <taxon>Rosales</taxon>
        <taxon>Rosaceae</taxon>
        <taxon>Amygdaloideae</taxon>
        <taxon>Amygdaleae</taxon>
        <taxon>Prunus</taxon>
    </lineage>
</organism>
<dbReference type="EMBL" id="KC427983">
    <property type="protein sequence ID" value="AGN89001.1"/>
    <property type="molecule type" value="mRNA"/>
</dbReference>
<dbReference type="InterPro" id="IPR017930">
    <property type="entry name" value="Myb_dom"/>
</dbReference>
<feature type="region of interest" description="Disordered" evidence="6">
    <location>
        <begin position="253"/>
        <end position="302"/>
    </location>
</feature>
<dbReference type="FunFam" id="1.10.10.60:FF:000009">
    <property type="entry name" value="transcription factor MYB1R1"/>
    <property type="match status" value="1"/>
</dbReference>
<evidence type="ECO:0000256" key="2">
    <source>
        <dbReference type="ARBA" id="ARBA00023015"/>
    </source>
</evidence>
<dbReference type="NCBIfam" id="TIGR01557">
    <property type="entry name" value="myb_SHAQKYF"/>
    <property type="match status" value="1"/>
</dbReference>
<accession>V9NEJ6</accession>
<dbReference type="Pfam" id="PF00249">
    <property type="entry name" value="Myb_DNA-binding"/>
    <property type="match status" value="1"/>
</dbReference>
<keyword evidence="4" id="KW-0804">Transcription</keyword>
<name>V9NEJ6_PRUDO</name>
<dbReference type="AlphaFoldDB" id="V9NEJ6"/>